<feature type="domain" description="MYB-CC type transcription factor LHEQLE-containing" evidence="2">
    <location>
        <begin position="30"/>
        <end position="76"/>
    </location>
</feature>
<dbReference type="InterPro" id="IPR025756">
    <property type="entry name" value="Myb_CC_LHEQLE"/>
</dbReference>
<dbReference type="STRING" id="4097.A0A1S3ZQB0"/>
<dbReference type="GeneID" id="107789305"/>
<evidence type="ECO:0000313" key="3">
    <source>
        <dbReference type="Proteomes" id="UP000790787"/>
    </source>
</evidence>
<dbReference type="PaxDb" id="4097-A0A1S3ZQB0"/>
<dbReference type="RefSeq" id="XP_016466566.1">
    <property type="nucleotide sequence ID" value="XM_016611080.1"/>
</dbReference>
<gene>
    <name evidence="4" type="primary">LOC107789305</name>
</gene>
<dbReference type="AlphaFoldDB" id="A0A1S3ZQB0"/>
<dbReference type="InterPro" id="IPR046955">
    <property type="entry name" value="PHR1-like"/>
</dbReference>
<feature type="domain" description="MYB-CC type transcription factor LHEQLE-containing" evidence="2">
    <location>
        <begin position="143"/>
        <end position="190"/>
    </location>
</feature>
<dbReference type="Pfam" id="PF14379">
    <property type="entry name" value="Myb_CC_LHEQLE"/>
    <property type="match status" value="2"/>
</dbReference>
<accession>A0A1S3ZQB0</accession>
<protein>
    <submittedName>
        <fullName evidence="4">Uncharacterized protein LOC107789305 isoform X1</fullName>
    </submittedName>
    <submittedName>
        <fullName evidence="4">Uncharacterized protein isoform X1</fullName>
    </submittedName>
</protein>
<organism evidence="3 4">
    <name type="scientific">Nicotiana tabacum</name>
    <name type="common">Common tobacco</name>
    <dbReference type="NCBI Taxonomy" id="4097"/>
    <lineage>
        <taxon>Eukaryota</taxon>
        <taxon>Viridiplantae</taxon>
        <taxon>Streptophyta</taxon>
        <taxon>Embryophyta</taxon>
        <taxon>Tracheophyta</taxon>
        <taxon>Spermatophyta</taxon>
        <taxon>Magnoliopsida</taxon>
        <taxon>eudicotyledons</taxon>
        <taxon>Gunneridae</taxon>
        <taxon>Pentapetalae</taxon>
        <taxon>asterids</taxon>
        <taxon>lamiids</taxon>
        <taxon>Solanales</taxon>
        <taxon>Solanaceae</taxon>
        <taxon>Nicotianoideae</taxon>
        <taxon>Nicotianeae</taxon>
        <taxon>Nicotiana</taxon>
    </lineage>
</organism>
<dbReference type="PANTHER" id="PTHR31499:SF85">
    <property type="entry name" value="TRANSCRIPTION FACTOR MYB-RELATED FAMILY"/>
    <property type="match status" value="1"/>
</dbReference>
<dbReference type="RefSeq" id="XP_016466566.1">
    <property type="nucleotide sequence ID" value="XM_016611080.2"/>
</dbReference>
<keyword evidence="3" id="KW-1185">Reference proteome</keyword>
<proteinExistence type="predicted"/>
<feature type="region of interest" description="Disordered" evidence="1">
    <location>
        <begin position="1"/>
        <end position="26"/>
    </location>
</feature>
<feature type="compositionally biased region" description="Basic and acidic residues" evidence="1">
    <location>
        <begin position="15"/>
        <end position="26"/>
    </location>
</feature>
<name>A0A1S3ZQB0_TOBAC</name>
<evidence type="ECO:0000259" key="2">
    <source>
        <dbReference type="Pfam" id="PF14379"/>
    </source>
</evidence>
<reference evidence="3" key="1">
    <citation type="journal article" date="2014" name="Nat. Commun.">
        <title>The tobacco genome sequence and its comparison with those of tomato and potato.</title>
        <authorList>
            <person name="Sierro N."/>
            <person name="Battey J.N."/>
            <person name="Ouadi S."/>
            <person name="Bakaher N."/>
            <person name="Bovet L."/>
            <person name="Willig A."/>
            <person name="Goepfert S."/>
            <person name="Peitsch M.C."/>
            <person name="Ivanov N.V."/>
        </authorList>
    </citation>
    <scope>NUCLEOTIDE SEQUENCE [LARGE SCALE GENOMIC DNA]</scope>
</reference>
<reference evidence="4" key="2">
    <citation type="submission" date="2025-08" db="UniProtKB">
        <authorList>
            <consortium name="RefSeq"/>
        </authorList>
    </citation>
    <scope>IDENTIFICATION</scope>
    <source>
        <tissue evidence="4">Leaf</tissue>
    </source>
</reference>
<dbReference type="OrthoDB" id="1660006at2759"/>
<evidence type="ECO:0000256" key="1">
    <source>
        <dbReference type="SAM" id="MobiDB-lite"/>
    </source>
</evidence>
<dbReference type="GO" id="GO:0003700">
    <property type="term" value="F:DNA-binding transcription factor activity"/>
    <property type="evidence" value="ECO:0007669"/>
    <property type="project" value="InterPro"/>
</dbReference>
<evidence type="ECO:0000313" key="4">
    <source>
        <dbReference type="RefSeq" id="XP_016466566.1"/>
    </source>
</evidence>
<dbReference type="Proteomes" id="UP000790787">
    <property type="component" value="Chromosome 6"/>
</dbReference>
<dbReference type="PANTHER" id="PTHR31499">
    <property type="entry name" value="MYB FAMILY TRANSCRIPTION FACTOR PHL11"/>
    <property type="match status" value="1"/>
</dbReference>
<sequence>MDLNKKCNSDPAQGESEKSNVTKVDSKTGMQIKKALHMQLEVQRHLHEKLEIQRKLLLRIEEQGKQLKMIFDQQQTTSLLDTQNSNISSPGNDLSNPYDDTEVLDAEHRDNTHFPFQSFLLAGASETRNSPNNVVQIDSKTGMQIKEALQMQLEVQRHLHDQLEIQRKLQLRIEEQGKQLKMMFDQQQKTTRSVLDIQNSSISTPGDDPSTPCDDTDVLVAEGSDNTAKAGSISLVA</sequence>
<dbReference type="KEGG" id="nta:107789305"/>